<comment type="caution">
    <text evidence="1">The sequence shown here is derived from an EMBL/GenBank/DDBJ whole genome shotgun (WGS) entry which is preliminary data.</text>
</comment>
<name>Q7RA00_PLAYO</name>
<reference evidence="1 2" key="1">
    <citation type="journal article" date="2002" name="Nature">
        <title>Genome sequence and comparative analysis of the model rodent malaria parasite Plasmodium yoelii yoelii.</title>
        <authorList>
            <person name="Carlton J.M."/>
            <person name="Angiuoli S.V."/>
            <person name="Suh B.B."/>
            <person name="Kooij T.W."/>
            <person name="Pertea M."/>
            <person name="Silva J.C."/>
            <person name="Ermolaeva M.D."/>
            <person name="Allen J.E."/>
            <person name="Selengut J.D."/>
            <person name="Koo H.L."/>
            <person name="Peterson J.D."/>
            <person name="Pop M."/>
            <person name="Kosack D.S."/>
            <person name="Shumway M.F."/>
            <person name="Bidwell S.L."/>
            <person name="Shallom S.J."/>
            <person name="van Aken S.E."/>
            <person name="Riedmuller S.B."/>
            <person name="Feldblyum T.V."/>
            <person name="Cho J.K."/>
            <person name="Quackenbush J."/>
            <person name="Sedegah M."/>
            <person name="Shoaibi A."/>
            <person name="Cummings L.M."/>
            <person name="Florens L."/>
            <person name="Yates J.R."/>
            <person name="Raine J.D."/>
            <person name="Sinden R.E."/>
            <person name="Harris M.A."/>
            <person name="Cunningham D.A."/>
            <person name="Preiser P.R."/>
            <person name="Bergman L.W."/>
            <person name="Vaidya A.B."/>
            <person name="van Lin L.H."/>
            <person name="Janse C.J."/>
            <person name="Waters A.P."/>
            <person name="Smith H.O."/>
            <person name="White O.R."/>
            <person name="Salzberg S.L."/>
            <person name="Venter J.C."/>
            <person name="Fraser C.M."/>
            <person name="Hoffman S.L."/>
            <person name="Gardner M.J."/>
            <person name="Carucci D.J."/>
        </authorList>
    </citation>
    <scope>NUCLEOTIDE SEQUENCE [LARGE SCALE GENOMIC DNA]</scope>
    <source>
        <strain evidence="1 2">17XNL</strain>
    </source>
</reference>
<accession>Q7RA00</accession>
<protein>
    <submittedName>
        <fullName evidence="1">Uncharacterized protein</fullName>
    </submittedName>
</protein>
<proteinExistence type="predicted"/>
<gene>
    <name evidence="1" type="ORF">PY06708</name>
</gene>
<keyword evidence="2" id="KW-1185">Reference proteome</keyword>
<organism evidence="1 2">
    <name type="scientific">Plasmodium yoelii yoelii</name>
    <dbReference type="NCBI Taxonomy" id="73239"/>
    <lineage>
        <taxon>Eukaryota</taxon>
        <taxon>Sar</taxon>
        <taxon>Alveolata</taxon>
        <taxon>Apicomplexa</taxon>
        <taxon>Aconoidasida</taxon>
        <taxon>Haemosporida</taxon>
        <taxon>Plasmodiidae</taxon>
        <taxon>Plasmodium</taxon>
        <taxon>Plasmodium (Vinckeia)</taxon>
    </lineage>
</organism>
<dbReference type="AlphaFoldDB" id="Q7RA00"/>
<dbReference type="PaxDb" id="73239-Q7RA00"/>
<dbReference type="EMBL" id="AABL01002313">
    <property type="protein sequence ID" value="EAA18981.1"/>
    <property type="molecule type" value="Genomic_DNA"/>
</dbReference>
<feature type="non-terminal residue" evidence="1">
    <location>
        <position position="47"/>
    </location>
</feature>
<sequence>MISTKKKIYILTFSFNYTDNKINAKFQNIVNKYLKKKIYATPLLNLK</sequence>
<evidence type="ECO:0000313" key="1">
    <source>
        <dbReference type="EMBL" id="EAA18981.1"/>
    </source>
</evidence>
<dbReference type="Proteomes" id="UP000008553">
    <property type="component" value="Unassembled WGS sequence"/>
</dbReference>
<evidence type="ECO:0000313" key="2">
    <source>
        <dbReference type="Proteomes" id="UP000008553"/>
    </source>
</evidence>
<dbReference type="InParanoid" id="Q7RA00"/>